<protein>
    <submittedName>
        <fullName evidence="1">MFS monocarboxylate</fullName>
    </submittedName>
</protein>
<dbReference type="Proteomes" id="UP000805649">
    <property type="component" value="Unassembled WGS sequence"/>
</dbReference>
<name>A0ACC3YNU9_COLTU</name>
<dbReference type="EMBL" id="VUJX02000008">
    <property type="protein sequence ID" value="KAL0932837.1"/>
    <property type="molecule type" value="Genomic_DNA"/>
</dbReference>
<comment type="caution">
    <text evidence="1">The sequence shown here is derived from an EMBL/GenBank/DDBJ whole genome shotgun (WGS) entry which is preliminary data.</text>
</comment>
<evidence type="ECO:0000313" key="2">
    <source>
        <dbReference type="Proteomes" id="UP000805649"/>
    </source>
</evidence>
<accession>A0ACC3YNU9</accession>
<organism evidence="1 2">
    <name type="scientific">Colletotrichum truncatum</name>
    <name type="common">Anthracnose fungus</name>
    <name type="synonym">Colletotrichum capsici</name>
    <dbReference type="NCBI Taxonomy" id="5467"/>
    <lineage>
        <taxon>Eukaryota</taxon>
        <taxon>Fungi</taxon>
        <taxon>Dikarya</taxon>
        <taxon>Ascomycota</taxon>
        <taxon>Pezizomycotina</taxon>
        <taxon>Sordariomycetes</taxon>
        <taxon>Hypocreomycetidae</taxon>
        <taxon>Glomerellales</taxon>
        <taxon>Glomerellaceae</taxon>
        <taxon>Colletotrichum</taxon>
        <taxon>Colletotrichum truncatum species complex</taxon>
    </lineage>
</organism>
<gene>
    <name evidence="1" type="ORF">CTRU02_211800</name>
</gene>
<sequence length="430" mass="46289">MATDTQVIPLEEIPSTEEDHRQQSSHQSLPAPDGGAAAWKFLAGAFVIEAVLWGFPLSYGVFQEYYSKHPDFKKDSNVAVIGTVATSVYFLGGLVATPLVARYQKWQRHLIVVGWLGCVVSLVAASFATTVPGLIATQGVMFGFAFLIVYYPILRMLNEWFIKRRGWAFGVMSAGAGCSGAGFPFLLELLLSKYGYQTTLRAVAVGVFITVLPIIPLLKGRLPVSNQGALRKMDTGFLRQPLFYCFAMSNLLQGLGYYIPYLYLPTYATSIGLSGTAGALILAASNVATVFGHLGLGYVSDRVNNVLILVFVSSFVSALASFLMWAYASSLAPLVAFSLIYGVASGGFPCLWQKFGSVLSEDPGPVYSFMALGKGIGNILTGPITTSLMTGPVRSGYGQGRFEPLIVYLGSMMLASSMGILGWTLVPRSR</sequence>
<keyword evidence="2" id="KW-1185">Reference proteome</keyword>
<proteinExistence type="predicted"/>
<reference evidence="1 2" key="1">
    <citation type="journal article" date="2020" name="Phytopathology">
        <title>Genome Sequence Resources of Colletotrichum truncatum, C. plurivorum, C. musicola, and C. sojae: Four Species Pathogenic to Soybean (Glycine max).</title>
        <authorList>
            <person name="Rogerio F."/>
            <person name="Boufleur T.R."/>
            <person name="Ciampi-Guillardi M."/>
            <person name="Sukno S.A."/>
            <person name="Thon M.R."/>
            <person name="Massola Junior N.S."/>
            <person name="Baroncelli R."/>
        </authorList>
    </citation>
    <scope>NUCLEOTIDE SEQUENCE [LARGE SCALE GENOMIC DNA]</scope>
    <source>
        <strain evidence="1 2">CMES1059</strain>
    </source>
</reference>
<evidence type="ECO:0000313" key="1">
    <source>
        <dbReference type="EMBL" id="KAL0932837.1"/>
    </source>
</evidence>